<comment type="similarity">
    <text evidence="3 4">In the C-terminal section; belongs to the PPC synthetase family.</text>
</comment>
<comment type="caution">
    <text evidence="3">Lacks conserved residue(s) required for the propagation of feature annotation.</text>
</comment>
<evidence type="ECO:0000256" key="2">
    <source>
        <dbReference type="ARBA" id="ARBA00023239"/>
    </source>
</evidence>
<dbReference type="HAMAP" id="MF_02225">
    <property type="entry name" value="CoaBC"/>
    <property type="match status" value="1"/>
</dbReference>
<dbReference type="AlphaFoldDB" id="A0A3N0V384"/>
<gene>
    <name evidence="3 7" type="primary">coaBC</name>
    <name evidence="7" type="ORF">ED236_05680</name>
</gene>
<protein>
    <recommendedName>
        <fullName evidence="3">Coenzyme A biosynthesis bifunctional protein CoaBC</fullName>
    </recommendedName>
    <alternativeName>
        <fullName evidence="3">DNA/pantothenate metabolism flavoprotein</fullName>
    </alternativeName>
    <alternativeName>
        <fullName evidence="3">Phosphopantothenoylcysteine synthetase/decarboxylase</fullName>
        <shortName evidence="3">PPCS-PPCDC</shortName>
    </alternativeName>
    <domain>
        <recommendedName>
            <fullName evidence="3">Phosphopantothenoylcysteine decarboxylase</fullName>
            <shortName evidence="3">PPC decarboxylase</shortName>
            <shortName evidence="3">PPC-DC</shortName>
            <ecNumber evidence="3">4.1.1.36</ecNumber>
        </recommendedName>
        <alternativeName>
            <fullName evidence="3">CoaC</fullName>
        </alternativeName>
    </domain>
    <domain>
        <recommendedName>
            <fullName evidence="3">Phosphopantothenate--cysteine ligase</fullName>
            <ecNumber evidence="3">6.3.2.5</ecNumber>
        </recommendedName>
        <alternativeName>
            <fullName evidence="3">CoaB</fullName>
        </alternativeName>
        <alternativeName>
            <fullName evidence="3">Phosphopantothenoylcysteine synthetase</fullName>
            <shortName evidence="3">PPC synthetase</shortName>
            <shortName evidence="3">PPC-S</shortName>
        </alternativeName>
    </domain>
</protein>
<feature type="binding site" evidence="3">
    <location>
        <position position="289"/>
    </location>
    <ligand>
        <name>CTP</name>
        <dbReference type="ChEBI" id="CHEBI:37563"/>
    </ligand>
</feature>
<feature type="binding site" evidence="3">
    <location>
        <position position="337"/>
    </location>
    <ligand>
        <name>CTP</name>
        <dbReference type="ChEBI" id="CHEBI:37563"/>
    </ligand>
</feature>
<dbReference type="GO" id="GO:0010181">
    <property type="term" value="F:FMN binding"/>
    <property type="evidence" value="ECO:0007669"/>
    <property type="project" value="UniProtKB-UniRule"/>
</dbReference>
<dbReference type="RefSeq" id="WP_123236966.1">
    <property type="nucleotide sequence ID" value="NZ_RJVP01000002.1"/>
</dbReference>
<sequence length="397" mass="42424">MKLLHIKKLLLGMTGGIAAYKAAELVRLLVKQGIEVQVVMTEAATRFITPATMQALSGRRVYTSMWDDSIANGMPHIELSRETDAILVAPASADFMAKLVQGRADDLLSTLCLARDCPLMIAPAMNRQMWEHPATQRNAMQLEIDGVRLFGPDTGVQACGETGMGRMLEAEQLAAMLLTPPVEPVLSGKRILITAGPTVEAIDPVRAITNFSTGKMGYAVAQAAQAMGAEVTLVSGPTALATPLGVKRINVTSAGEMLNAVMQHIEEQQVFIAVAAVADYRPTTPQLHKIKKQQQALMLTLEPCPDILAKVATLPKPPFCVGFAAESENVLEYAAQKRLAKQLPLIAANLVSIAMGGDDTQLTLIDDQGQHALAAGSKLASAHLLLQHIAAMLAENR</sequence>
<feature type="region of interest" description="Phosphopantothenoylcysteine decarboxylase" evidence="3">
    <location>
        <begin position="1"/>
        <end position="190"/>
    </location>
</feature>
<feature type="domain" description="DNA/pantothenate metabolism flavoprotein C-terminal" evidence="6">
    <location>
        <begin position="186"/>
        <end position="391"/>
    </location>
</feature>
<feature type="binding site" evidence="3">
    <location>
        <position position="323"/>
    </location>
    <ligand>
        <name>CTP</name>
        <dbReference type="ChEBI" id="CHEBI:37563"/>
    </ligand>
</feature>
<dbReference type="InterPro" id="IPR003382">
    <property type="entry name" value="Flavoprotein"/>
</dbReference>
<comment type="cofactor">
    <cofactor evidence="3">
        <name>Mg(2+)</name>
        <dbReference type="ChEBI" id="CHEBI:18420"/>
    </cofactor>
</comment>
<evidence type="ECO:0000256" key="3">
    <source>
        <dbReference type="HAMAP-Rule" id="MF_02225"/>
    </source>
</evidence>
<dbReference type="Pfam" id="PF04127">
    <property type="entry name" value="DFP"/>
    <property type="match status" value="1"/>
</dbReference>
<dbReference type="GO" id="GO:0071513">
    <property type="term" value="C:phosphopantothenoylcysteine decarboxylase complex"/>
    <property type="evidence" value="ECO:0007669"/>
    <property type="project" value="TreeGrafter"/>
</dbReference>
<dbReference type="InterPro" id="IPR035929">
    <property type="entry name" value="CoaB-like_sf"/>
</dbReference>
<keyword evidence="2 3" id="KW-0456">Lyase</keyword>
<dbReference type="EC" id="4.1.1.36" evidence="3"/>
<comment type="catalytic activity">
    <reaction evidence="3 4">
        <text>N-[(R)-4-phosphopantothenoyl]-L-cysteine + H(+) = (R)-4'-phosphopantetheine + CO2</text>
        <dbReference type="Rhea" id="RHEA:16793"/>
        <dbReference type="ChEBI" id="CHEBI:15378"/>
        <dbReference type="ChEBI" id="CHEBI:16526"/>
        <dbReference type="ChEBI" id="CHEBI:59458"/>
        <dbReference type="ChEBI" id="CHEBI:61723"/>
        <dbReference type="EC" id="4.1.1.36"/>
    </reaction>
</comment>
<evidence type="ECO:0000259" key="5">
    <source>
        <dbReference type="Pfam" id="PF02441"/>
    </source>
</evidence>
<dbReference type="GO" id="GO:0004633">
    <property type="term" value="F:phosphopantothenoylcysteine decarboxylase activity"/>
    <property type="evidence" value="ECO:0007669"/>
    <property type="project" value="UniProtKB-UniRule"/>
</dbReference>
<keyword evidence="1 3" id="KW-0210">Decarboxylase</keyword>
<evidence type="ECO:0000259" key="6">
    <source>
        <dbReference type="Pfam" id="PF04127"/>
    </source>
</evidence>
<dbReference type="InterPro" id="IPR005252">
    <property type="entry name" value="CoaBC"/>
</dbReference>
<feature type="binding site" evidence="3">
    <location>
        <begin position="305"/>
        <end position="308"/>
    </location>
    <ligand>
        <name>CTP</name>
        <dbReference type="ChEBI" id="CHEBI:37563"/>
    </ligand>
</feature>
<dbReference type="Pfam" id="PF02441">
    <property type="entry name" value="Flavoprotein"/>
    <property type="match status" value="1"/>
</dbReference>
<dbReference type="UniPathway" id="UPA00241">
    <property type="reaction ID" value="UER00353"/>
</dbReference>
<dbReference type="Proteomes" id="UP000275137">
    <property type="component" value="Unassembled WGS sequence"/>
</dbReference>
<keyword evidence="3" id="KW-0460">Magnesium</keyword>
<keyword evidence="8" id="KW-1185">Reference proteome</keyword>
<evidence type="ECO:0000313" key="7">
    <source>
        <dbReference type="EMBL" id="ROH87165.1"/>
    </source>
</evidence>
<dbReference type="Gene3D" id="3.40.50.10300">
    <property type="entry name" value="CoaB-like"/>
    <property type="match status" value="1"/>
</dbReference>
<organism evidence="7 8">
    <name type="scientific">Pseudomethylobacillus aquaticus</name>
    <dbReference type="NCBI Taxonomy" id="2676064"/>
    <lineage>
        <taxon>Bacteria</taxon>
        <taxon>Pseudomonadati</taxon>
        <taxon>Pseudomonadota</taxon>
        <taxon>Betaproteobacteria</taxon>
        <taxon>Nitrosomonadales</taxon>
        <taxon>Methylophilaceae</taxon>
        <taxon>Pseudomethylobacillus</taxon>
    </lineage>
</organism>
<dbReference type="PANTHER" id="PTHR14359:SF6">
    <property type="entry name" value="PHOSPHOPANTOTHENOYLCYSTEINE DECARBOXYLASE"/>
    <property type="match status" value="1"/>
</dbReference>
<feature type="binding site" evidence="3">
    <location>
        <position position="279"/>
    </location>
    <ligand>
        <name>CTP</name>
        <dbReference type="ChEBI" id="CHEBI:37563"/>
    </ligand>
</feature>
<dbReference type="SUPFAM" id="SSF52507">
    <property type="entry name" value="Homo-oligomeric flavin-containing Cys decarboxylases, HFCD"/>
    <property type="match status" value="1"/>
</dbReference>
<dbReference type="EC" id="6.3.2.5" evidence="3"/>
<comment type="caution">
    <text evidence="7">The sequence shown here is derived from an EMBL/GenBank/DDBJ whole genome shotgun (WGS) entry which is preliminary data.</text>
</comment>
<feature type="domain" description="Flavoprotein" evidence="5">
    <location>
        <begin position="7"/>
        <end position="175"/>
    </location>
</feature>
<dbReference type="EMBL" id="RJVP01000002">
    <property type="protein sequence ID" value="ROH87165.1"/>
    <property type="molecule type" value="Genomic_DNA"/>
</dbReference>
<accession>A0A3N0V384</accession>
<keyword evidence="3 4" id="KW-0285">Flavoprotein</keyword>
<comment type="catalytic activity">
    <reaction evidence="3 4">
        <text>(R)-4'-phosphopantothenate + L-cysteine + CTP = N-[(R)-4-phosphopantothenoyl]-L-cysteine + CMP + diphosphate + H(+)</text>
        <dbReference type="Rhea" id="RHEA:19397"/>
        <dbReference type="ChEBI" id="CHEBI:10986"/>
        <dbReference type="ChEBI" id="CHEBI:15378"/>
        <dbReference type="ChEBI" id="CHEBI:33019"/>
        <dbReference type="ChEBI" id="CHEBI:35235"/>
        <dbReference type="ChEBI" id="CHEBI:37563"/>
        <dbReference type="ChEBI" id="CHEBI:59458"/>
        <dbReference type="ChEBI" id="CHEBI:60377"/>
        <dbReference type="EC" id="6.3.2.5"/>
    </reaction>
</comment>
<feature type="binding site" evidence="3">
    <location>
        <position position="341"/>
    </location>
    <ligand>
        <name>CTP</name>
        <dbReference type="ChEBI" id="CHEBI:37563"/>
    </ligand>
</feature>
<dbReference type="GO" id="GO:0046872">
    <property type="term" value="F:metal ion binding"/>
    <property type="evidence" value="ECO:0007669"/>
    <property type="project" value="UniProtKB-KW"/>
</dbReference>
<comment type="cofactor">
    <cofactor evidence="3">
        <name>FMN</name>
        <dbReference type="ChEBI" id="CHEBI:58210"/>
    </cofactor>
    <text evidence="3">Binds 1 FMN per subunit.</text>
</comment>
<proteinExistence type="inferred from homology"/>
<keyword evidence="3" id="KW-0479">Metal-binding</keyword>
<feature type="active site" description="Proton donor" evidence="3">
    <location>
        <position position="159"/>
    </location>
</feature>
<dbReference type="NCBIfam" id="TIGR00521">
    <property type="entry name" value="coaBC_dfp"/>
    <property type="match status" value="1"/>
</dbReference>
<comment type="pathway">
    <text evidence="3 4">Cofactor biosynthesis; coenzyme A biosynthesis; CoA from (R)-pantothenate: step 3/5.</text>
</comment>
<keyword evidence="3" id="KW-0511">Multifunctional enzyme</keyword>
<keyword evidence="3 4" id="KW-0436">Ligase</keyword>
<comment type="function">
    <text evidence="4">Catalyzes two steps in the biosynthesis of coenzyme A. In the first step cysteine is conjugated to 4'-phosphopantothenate to form 4-phosphopantothenoylcysteine, in the latter compound is decarboxylated to form 4'-phosphopantotheine.</text>
</comment>
<comment type="pathway">
    <text evidence="3 4">Cofactor biosynthesis; coenzyme A biosynthesis; CoA from (R)-pantothenate: step 2/5.</text>
</comment>
<evidence type="ECO:0000313" key="8">
    <source>
        <dbReference type="Proteomes" id="UP000275137"/>
    </source>
</evidence>
<keyword evidence="3 4" id="KW-0288">FMN</keyword>
<dbReference type="GO" id="GO:0015937">
    <property type="term" value="P:coenzyme A biosynthetic process"/>
    <property type="evidence" value="ECO:0007669"/>
    <property type="project" value="UniProtKB-UniRule"/>
</dbReference>
<comment type="function">
    <text evidence="3">Catalyzes two sequential steps in the biosynthesis of coenzyme A. In the first step cysteine is conjugated to 4'-phosphopantothenate to form 4-phosphopantothenoylcysteine. In the second step the latter compound is decarboxylated to form 4'-phosphopantotheine.</text>
</comment>
<dbReference type="InterPro" id="IPR007085">
    <property type="entry name" value="DNA/pantothenate-metab_flavo_C"/>
</dbReference>
<comment type="similarity">
    <text evidence="3 4">In the N-terminal section; belongs to the HFCD (homo-oligomeric flavin containing Cys decarboxylase) superfamily.</text>
</comment>
<reference evidence="7 8" key="1">
    <citation type="submission" date="2018-10" db="EMBL/GenBank/DDBJ databases">
        <authorList>
            <person name="Chen W.-M."/>
        </authorList>
    </citation>
    <scope>NUCLEOTIDE SEQUENCE [LARGE SCALE GENOMIC DNA]</scope>
    <source>
        <strain evidence="7 8">H-5</strain>
    </source>
</reference>
<evidence type="ECO:0000256" key="4">
    <source>
        <dbReference type="RuleBase" id="RU364078"/>
    </source>
</evidence>
<dbReference type="GO" id="GO:0004632">
    <property type="term" value="F:phosphopantothenate--cysteine ligase activity"/>
    <property type="evidence" value="ECO:0007669"/>
    <property type="project" value="UniProtKB-UniRule"/>
</dbReference>
<name>A0A3N0V384_9PROT</name>
<feature type="region of interest" description="Phosphopantothenate--cysteine ligase" evidence="3">
    <location>
        <begin position="191"/>
        <end position="397"/>
    </location>
</feature>
<dbReference type="Gene3D" id="3.40.50.1950">
    <property type="entry name" value="Flavin prenyltransferase-like"/>
    <property type="match status" value="1"/>
</dbReference>
<dbReference type="InterPro" id="IPR036551">
    <property type="entry name" value="Flavin_trans-like"/>
</dbReference>
<evidence type="ECO:0000256" key="1">
    <source>
        <dbReference type="ARBA" id="ARBA00022793"/>
    </source>
</evidence>
<dbReference type="PANTHER" id="PTHR14359">
    <property type="entry name" value="HOMO-OLIGOMERIC FLAVIN CONTAINING CYS DECARBOXYLASE FAMILY"/>
    <property type="match status" value="1"/>
</dbReference>
<dbReference type="SUPFAM" id="SSF102645">
    <property type="entry name" value="CoaB-like"/>
    <property type="match status" value="1"/>
</dbReference>
<dbReference type="GO" id="GO:0015941">
    <property type="term" value="P:pantothenate catabolic process"/>
    <property type="evidence" value="ECO:0007669"/>
    <property type="project" value="InterPro"/>
</dbReference>